<reference evidence="1 2" key="1">
    <citation type="submission" date="2023-09" db="EMBL/GenBank/DDBJ databases">
        <title>Aquirufa genomes.</title>
        <authorList>
            <person name="Pitt A."/>
        </authorList>
    </citation>
    <scope>NUCLEOTIDE SEQUENCE [LARGE SCALE GENOMIC DNA]</scope>
    <source>
        <strain evidence="1 2">LEOWEIH-7C</strain>
    </source>
</reference>
<organism evidence="1 2">
    <name type="scientific">Aquirufa regiilacus</name>
    <dbReference type="NCBI Taxonomy" id="3024868"/>
    <lineage>
        <taxon>Bacteria</taxon>
        <taxon>Pseudomonadati</taxon>
        <taxon>Bacteroidota</taxon>
        <taxon>Cytophagia</taxon>
        <taxon>Cytophagales</taxon>
        <taxon>Flectobacillaceae</taxon>
        <taxon>Aquirufa</taxon>
    </lineage>
</organism>
<dbReference type="PANTHER" id="PTHR12224">
    <property type="entry name" value="BETA-1,4-MANNOSYL-GLYCOPROTEIN BETA-1,4-N-ACETYLGLUCOSAMINYL-TRANSFERASE"/>
    <property type="match status" value="1"/>
</dbReference>
<gene>
    <name evidence="1" type="ORF">PQG45_00835</name>
</gene>
<evidence type="ECO:0000313" key="1">
    <source>
        <dbReference type="EMBL" id="MDU0807573.1"/>
    </source>
</evidence>
<evidence type="ECO:0000313" key="2">
    <source>
        <dbReference type="Proteomes" id="UP001249959"/>
    </source>
</evidence>
<evidence type="ECO:0008006" key="3">
    <source>
        <dbReference type="Google" id="ProtNLM"/>
    </source>
</evidence>
<dbReference type="InterPro" id="IPR006813">
    <property type="entry name" value="Glyco_trans_17"/>
</dbReference>
<proteinExistence type="predicted"/>
<comment type="caution">
    <text evidence="1">The sequence shown here is derived from an EMBL/GenBank/DDBJ whole genome shotgun (WGS) entry which is preliminary data.</text>
</comment>
<dbReference type="EMBL" id="JAVNWW010000001">
    <property type="protein sequence ID" value="MDU0807573.1"/>
    <property type="molecule type" value="Genomic_DNA"/>
</dbReference>
<dbReference type="Proteomes" id="UP001249959">
    <property type="component" value="Unassembled WGS sequence"/>
</dbReference>
<name>A0ABU3TNY0_9BACT</name>
<dbReference type="PANTHER" id="PTHR12224:SF0">
    <property type="entry name" value="BETA-1,4-MANNOSYL-GLYCOPROTEIN 4-BETA-N-ACETYLGLUCOSAMINYLTRANSFERASE"/>
    <property type="match status" value="1"/>
</dbReference>
<accession>A0ABU3TNY0</accession>
<sequence length="289" mass="34526">MKIKLFVPYFNEQMVARINILSAMKWVDEIHLTEANYTFQGKYKDYSFDYDIFSGTVDKVNYHAIDVKNYFLFNRRYIPHLGGQHRPEWHPKIFFNTSWYNEGVQRNRSCDRSLIEDDDIIILSDIDEIIDPRKADMIIAAVEKHKIVTVRLNFSLLYFNLFSRSWSGPSDYSYRIFIMKGSEFRKRNFDYDTLRKLGERSQLLNEVYCLPEICGFHHSWIGNKELIKVKLNAYAHVEHRTIDNDEHIDACLRNGKSLFDNHELIVDNSIELLEEIELNRSRYKSFFFE</sequence>
<keyword evidence="2" id="KW-1185">Reference proteome</keyword>
<dbReference type="RefSeq" id="WP_316070112.1">
    <property type="nucleotide sequence ID" value="NZ_JAVNWW010000001.1"/>
</dbReference>
<protein>
    <recommendedName>
        <fullName evidence="3">Glycosyltransferase family 17</fullName>
    </recommendedName>
</protein>